<sequence length="112" mass="12659">MDYLDIKGLAIATRIGVYAWEQQISQRLELDITIPANFSACEDKIDQTIDYSKLCQQVTEFVESKAFQLIETVANQVAQLIKNEFNLDQVTVSVSKPHAIKNANNVRVTVTR</sequence>
<evidence type="ECO:0000256" key="1">
    <source>
        <dbReference type="ARBA" id="ARBA00001353"/>
    </source>
</evidence>
<evidence type="ECO:0000259" key="7">
    <source>
        <dbReference type="SMART" id="SM00905"/>
    </source>
</evidence>
<dbReference type="STRING" id="45070.Lnau_0337"/>
<dbReference type="GO" id="GO:0046656">
    <property type="term" value="P:folic acid biosynthetic process"/>
    <property type="evidence" value="ECO:0007669"/>
    <property type="project" value="UniProtKB-UniRule"/>
</dbReference>
<dbReference type="NCBIfam" id="TIGR00525">
    <property type="entry name" value="folB"/>
    <property type="match status" value="1"/>
</dbReference>
<comment type="function">
    <text evidence="6">Catalyzes the conversion of 7,8-dihydroneopterin to 6-hydroxymethyl-7,8-dihydropterin.</text>
</comment>
<evidence type="ECO:0000313" key="9">
    <source>
        <dbReference type="Proteomes" id="UP000054725"/>
    </source>
</evidence>
<dbReference type="GO" id="GO:0004150">
    <property type="term" value="F:dihydroneopterin aldolase activity"/>
    <property type="evidence" value="ECO:0007669"/>
    <property type="project" value="UniProtKB-UniRule"/>
</dbReference>
<evidence type="ECO:0000256" key="6">
    <source>
        <dbReference type="RuleBase" id="RU362079"/>
    </source>
</evidence>
<name>A0A0W0X2P7_9GAMM</name>
<gene>
    <name evidence="8" type="ORF">Lnau_0337</name>
</gene>
<evidence type="ECO:0000256" key="3">
    <source>
        <dbReference type="ARBA" id="ARBA00005708"/>
    </source>
</evidence>
<proteinExistence type="inferred from homology"/>
<dbReference type="GO" id="GO:0005737">
    <property type="term" value="C:cytoplasm"/>
    <property type="evidence" value="ECO:0007669"/>
    <property type="project" value="TreeGrafter"/>
</dbReference>
<comment type="pathway">
    <text evidence="2 6">Cofactor biosynthesis; tetrahydrofolate biosynthesis; 2-amino-4-hydroxy-6-hydroxymethyl-7,8-dihydropteridine diphosphate from 7,8-dihydroneopterin triphosphate: step 3/4.</text>
</comment>
<accession>A0A0W0X2P7</accession>
<dbReference type="OrthoDB" id="9810587at2"/>
<feature type="domain" description="Dihydroneopterin aldolase/epimerase" evidence="7">
    <location>
        <begin position="4"/>
        <end position="112"/>
    </location>
</feature>
<dbReference type="Gene3D" id="3.30.1130.10">
    <property type="match status" value="1"/>
</dbReference>
<keyword evidence="5 6" id="KW-0456">Lyase</keyword>
<evidence type="ECO:0000256" key="5">
    <source>
        <dbReference type="ARBA" id="ARBA00023239"/>
    </source>
</evidence>
<dbReference type="RefSeq" id="WP_058503515.1">
    <property type="nucleotide sequence ID" value="NZ_CAAAIF010000005.1"/>
</dbReference>
<dbReference type="Pfam" id="PF02152">
    <property type="entry name" value="FolB"/>
    <property type="match status" value="1"/>
</dbReference>
<comment type="caution">
    <text evidence="8">The sequence shown here is derived from an EMBL/GenBank/DDBJ whole genome shotgun (WGS) entry which is preliminary data.</text>
</comment>
<comment type="similarity">
    <text evidence="3 6">Belongs to the DHNA family.</text>
</comment>
<dbReference type="EMBL" id="LNYO01000004">
    <property type="protein sequence ID" value="KTD38843.1"/>
    <property type="molecule type" value="Genomic_DNA"/>
</dbReference>
<keyword evidence="9" id="KW-1185">Reference proteome</keyword>
<dbReference type="PATRIC" id="fig|45070.6.peg.350"/>
<dbReference type="GO" id="GO:0046654">
    <property type="term" value="P:tetrahydrofolate biosynthetic process"/>
    <property type="evidence" value="ECO:0007669"/>
    <property type="project" value="UniProtKB-UniRule"/>
</dbReference>
<protein>
    <recommendedName>
        <fullName evidence="6">7,8-dihydroneopterin aldolase</fullName>
        <ecNumber evidence="6">4.1.2.25</ecNumber>
    </recommendedName>
</protein>
<dbReference type="PANTHER" id="PTHR42844:SF1">
    <property type="entry name" value="DIHYDRONEOPTERIN ALDOLASE 1-RELATED"/>
    <property type="match status" value="1"/>
</dbReference>
<reference evidence="8 9" key="1">
    <citation type="submission" date="2015-11" db="EMBL/GenBank/DDBJ databases">
        <title>Genomic analysis of 38 Legionella species identifies large and diverse effector repertoires.</title>
        <authorList>
            <person name="Burstein D."/>
            <person name="Amaro F."/>
            <person name="Zusman T."/>
            <person name="Lifshitz Z."/>
            <person name="Cohen O."/>
            <person name="Gilbert J.A."/>
            <person name="Pupko T."/>
            <person name="Shuman H.A."/>
            <person name="Segal G."/>
        </authorList>
    </citation>
    <scope>NUCLEOTIDE SEQUENCE [LARGE SCALE GENOMIC DNA]</scope>
    <source>
        <strain evidence="8 9">ATCC 49506</strain>
    </source>
</reference>
<organism evidence="8 9">
    <name type="scientific">Legionella nautarum</name>
    <dbReference type="NCBI Taxonomy" id="45070"/>
    <lineage>
        <taxon>Bacteria</taxon>
        <taxon>Pseudomonadati</taxon>
        <taxon>Pseudomonadota</taxon>
        <taxon>Gammaproteobacteria</taxon>
        <taxon>Legionellales</taxon>
        <taxon>Legionellaceae</taxon>
        <taxon>Legionella</taxon>
    </lineage>
</organism>
<dbReference type="EC" id="4.1.2.25" evidence="6"/>
<dbReference type="InterPro" id="IPR006157">
    <property type="entry name" value="FolB_dom"/>
</dbReference>
<dbReference type="SUPFAM" id="SSF55620">
    <property type="entry name" value="Tetrahydrobiopterin biosynthesis enzymes-like"/>
    <property type="match status" value="1"/>
</dbReference>
<dbReference type="InterPro" id="IPR043133">
    <property type="entry name" value="GTP-CH-I_C/QueF"/>
</dbReference>
<evidence type="ECO:0000256" key="2">
    <source>
        <dbReference type="ARBA" id="ARBA00005013"/>
    </source>
</evidence>
<dbReference type="PANTHER" id="PTHR42844">
    <property type="entry name" value="DIHYDRONEOPTERIN ALDOLASE 1-RELATED"/>
    <property type="match status" value="1"/>
</dbReference>
<evidence type="ECO:0000313" key="8">
    <source>
        <dbReference type="EMBL" id="KTD38843.1"/>
    </source>
</evidence>
<dbReference type="UniPathway" id="UPA00077">
    <property type="reaction ID" value="UER00154"/>
</dbReference>
<dbReference type="NCBIfam" id="TIGR00526">
    <property type="entry name" value="folB_dom"/>
    <property type="match status" value="1"/>
</dbReference>
<comment type="catalytic activity">
    <reaction evidence="1 6">
        <text>7,8-dihydroneopterin = 6-hydroxymethyl-7,8-dihydropterin + glycolaldehyde</text>
        <dbReference type="Rhea" id="RHEA:10540"/>
        <dbReference type="ChEBI" id="CHEBI:17001"/>
        <dbReference type="ChEBI" id="CHEBI:17071"/>
        <dbReference type="ChEBI" id="CHEBI:44841"/>
        <dbReference type="EC" id="4.1.2.25"/>
    </reaction>
</comment>
<dbReference type="SMART" id="SM00905">
    <property type="entry name" value="FolB"/>
    <property type="match status" value="1"/>
</dbReference>
<dbReference type="InterPro" id="IPR006156">
    <property type="entry name" value="Dihydroneopterin_aldolase"/>
</dbReference>
<keyword evidence="4 6" id="KW-0289">Folate biosynthesis</keyword>
<dbReference type="AlphaFoldDB" id="A0A0W0X2P7"/>
<evidence type="ECO:0000256" key="4">
    <source>
        <dbReference type="ARBA" id="ARBA00022909"/>
    </source>
</evidence>
<dbReference type="Proteomes" id="UP000054725">
    <property type="component" value="Unassembled WGS sequence"/>
</dbReference>